<gene>
    <name evidence="5" type="primary">11419762</name>
    <name evidence="3" type="ordered locus">MTR_3g017490</name>
    <name evidence="4" type="ORF">MtrunA17_Chr3g0083531</name>
</gene>
<name>G7IYV7_MEDTR</name>
<dbReference type="HOGENOM" id="CLU_029893_1_1_1"/>
<dbReference type="PANTHER" id="PTHR45669">
    <property type="entry name" value="GLUTAREDOXIN DOMAIN-CONTAINING CYSTEINE-RICH PROTEIN CG12206-RELATED"/>
    <property type="match status" value="1"/>
</dbReference>
<reference evidence="4" key="4">
    <citation type="journal article" date="2018" name="Nat. Plants">
        <title>Whole-genome landscape of Medicago truncatula symbiotic genes.</title>
        <authorList>
            <person name="Pecrix Y."/>
            <person name="Gamas P."/>
            <person name="Carrere S."/>
        </authorList>
    </citation>
    <scope>NUCLEOTIDE SEQUENCE</scope>
    <source>
        <tissue evidence="4">Leaves</tissue>
    </source>
</reference>
<dbReference type="EnsemblPlants" id="AES68876">
    <property type="protein sequence ID" value="AES68876"/>
    <property type="gene ID" value="MTR_3g017490"/>
</dbReference>
<dbReference type="Gene3D" id="3.40.30.10">
    <property type="entry name" value="Glutaredoxin"/>
    <property type="match status" value="1"/>
</dbReference>
<dbReference type="Proteomes" id="UP000265566">
    <property type="component" value="Chromosome 3"/>
</dbReference>
<dbReference type="OrthoDB" id="423313at2759"/>
<dbReference type="STRING" id="3880.G7IYV7"/>
<feature type="region of interest" description="Disordered" evidence="1">
    <location>
        <begin position="68"/>
        <end position="102"/>
    </location>
</feature>
<dbReference type="Pfam" id="PF00462">
    <property type="entry name" value="Glutaredoxin"/>
    <property type="match status" value="1"/>
</dbReference>
<dbReference type="EMBL" id="CM001219">
    <property type="protein sequence ID" value="AES68876.1"/>
    <property type="molecule type" value="Genomic_DNA"/>
</dbReference>
<dbReference type="InterPro" id="IPR002109">
    <property type="entry name" value="Glutaredoxin"/>
</dbReference>
<dbReference type="PROSITE" id="PS51354">
    <property type="entry name" value="GLUTAREDOXIN_2"/>
    <property type="match status" value="1"/>
</dbReference>
<evidence type="ECO:0000313" key="5">
    <source>
        <dbReference type="EnsemblPlants" id="AES68876"/>
    </source>
</evidence>
<keyword evidence="6" id="KW-1185">Reference proteome</keyword>
<evidence type="ECO:0000259" key="2">
    <source>
        <dbReference type="Pfam" id="PF00462"/>
    </source>
</evidence>
<proteinExistence type="predicted"/>
<dbReference type="InterPro" id="IPR036249">
    <property type="entry name" value="Thioredoxin-like_sf"/>
</dbReference>
<dbReference type="PaxDb" id="3880-AES68876"/>
<feature type="domain" description="Glutaredoxin" evidence="2">
    <location>
        <begin position="118"/>
        <end position="184"/>
    </location>
</feature>
<accession>G7IYV7</accession>
<dbReference type="Pfam" id="PF23733">
    <property type="entry name" value="GRXCR1-2_C"/>
    <property type="match status" value="1"/>
</dbReference>
<dbReference type="AlphaFoldDB" id="G7IYV7"/>
<dbReference type="eggNOG" id="KOG2824">
    <property type="taxonomic scope" value="Eukaryota"/>
</dbReference>
<dbReference type="Gramene" id="rna13652">
    <property type="protein sequence ID" value="RHN65765.1"/>
    <property type="gene ID" value="gene13652"/>
</dbReference>
<feature type="compositionally biased region" description="Low complexity" evidence="1">
    <location>
        <begin position="68"/>
        <end position="85"/>
    </location>
</feature>
<organism evidence="3 6">
    <name type="scientific">Medicago truncatula</name>
    <name type="common">Barrel medic</name>
    <name type="synonym">Medicago tribuloides</name>
    <dbReference type="NCBI Taxonomy" id="3880"/>
    <lineage>
        <taxon>Eukaryota</taxon>
        <taxon>Viridiplantae</taxon>
        <taxon>Streptophyta</taxon>
        <taxon>Embryophyta</taxon>
        <taxon>Tracheophyta</taxon>
        <taxon>Spermatophyta</taxon>
        <taxon>Magnoliopsida</taxon>
        <taxon>eudicotyledons</taxon>
        <taxon>Gunneridae</taxon>
        <taxon>Pentapetalae</taxon>
        <taxon>rosids</taxon>
        <taxon>fabids</taxon>
        <taxon>Fabales</taxon>
        <taxon>Fabaceae</taxon>
        <taxon>Papilionoideae</taxon>
        <taxon>50 kb inversion clade</taxon>
        <taxon>NPAAA clade</taxon>
        <taxon>Hologalegina</taxon>
        <taxon>IRL clade</taxon>
        <taxon>Trifolieae</taxon>
        <taxon>Medicago</taxon>
    </lineage>
</organism>
<evidence type="ECO:0000313" key="3">
    <source>
        <dbReference type="EMBL" id="AES68876.1"/>
    </source>
</evidence>
<dbReference type="SUPFAM" id="SSF52833">
    <property type="entry name" value="Thioredoxin-like"/>
    <property type="match status" value="1"/>
</dbReference>
<dbReference type="EMBL" id="PSQE01000003">
    <property type="protein sequence ID" value="RHN65765.1"/>
    <property type="molecule type" value="Genomic_DNA"/>
</dbReference>
<protein>
    <submittedName>
        <fullName evidence="3">Glutaredoxin (GRX) family protein</fullName>
    </submittedName>
    <submittedName>
        <fullName evidence="4">Putative thioredoxin-like protein</fullName>
    </submittedName>
</protein>
<reference evidence="3 6" key="1">
    <citation type="journal article" date="2011" name="Nature">
        <title>The Medicago genome provides insight into the evolution of rhizobial symbioses.</title>
        <authorList>
            <person name="Young N.D."/>
            <person name="Debelle F."/>
            <person name="Oldroyd G.E."/>
            <person name="Geurts R."/>
            <person name="Cannon S.B."/>
            <person name="Udvardi M.K."/>
            <person name="Benedito V.A."/>
            <person name="Mayer K.F."/>
            <person name="Gouzy J."/>
            <person name="Schoof H."/>
            <person name="Van de Peer Y."/>
            <person name="Proost S."/>
            <person name="Cook D.R."/>
            <person name="Meyers B.C."/>
            <person name="Spannagl M."/>
            <person name="Cheung F."/>
            <person name="De Mita S."/>
            <person name="Krishnakumar V."/>
            <person name="Gundlach H."/>
            <person name="Zhou S."/>
            <person name="Mudge J."/>
            <person name="Bharti A.K."/>
            <person name="Murray J.D."/>
            <person name="Naoumkina M.A."/>
            <person name="Rosen B."/>
            <person name="Silverstein K.A."/>
            <person name="Tang H."/>
            <person name="Rombauts S."/>
            <person name="Zhao P.X."/>
            <person name="Zhou P."/>
            <person name="Barbe V."/>
            <person name="Bardou P."/>
            <person name="Bechner M."/>
            <person name="Bellec A."/>
            <person name="Berger A."/>
            <person name="Berges H."/>
            <person name="Bidwell S."/>
            <person name="Bisseling T."/>
            <person name="Choisne N."/>
            <person name="Couloux A."/>
            <person name="Denny R."/>
            <person name="Deshpande S."/>
            <person name="Dai X."/>
            <person name="Doyle J.J."/>
            <person name="Dudez A.M."/>
            <person name="Farmer A.D."/>
            <person name="Fouteau S."/>
            <person name="Franken C."/>
            <person name="Gibelin C."/>
            <person name="Gish J."/>
            <person name="Goldstein S."/>
            <person name="Gonzalez A.J."/>
            <person name="Green P.J."/>
            <person name="Hallab A."/>
            <person name="Hartog M."/>
            <person name="Hua A."/>
            <person name="Humphray S.J."/>
            <person name="Jeong D.H."/>
            <person name="Jing Y."/>
            <person name="Jocker A."/>
            <person name="Kenton S.M."/>
            <person name="Kim D.J."/>
            <person name="Klee K."/>
            <person name="Lai H."/>
            <person name="Lang C."/>
            <person name="Lin S."/>
            <person name="Macmil S.L."/>
            <person name="Magdelenat G."/>
            <person name="Matthews L."/>
            <person name="McCorrison J."/>
            <person name="Monaghan E.L."/>
            <person name="Mun J.H."/>
            <person name="Najar F.Z."/>
            <person name="Nicholson C."/>
            <person name="Noirot C."/>
            <person name="O'Bleness M."/>
            <person name="Paule C.R."/>
            <person name="Poulain J."/>
            <person name="Prion F."/>
            <person name="Qin B."/>
            <person name="Qu C."/>
            <person name="Retzel E.F."/>
            <person name="Riddle C."/>
            <person name="Sallet E."/>
            <person name="Samain S."/>
            <person name="Samson N."/>
            <person name="Sanders I."/>
            <person name="Saurat O."/>
            <person name="Scarpelli C."/>
            <person name="Schiex T."/>
            <person name="Segurens B."/>
            <person name="Severin A.J."/>
            <person name="Sherrier D.J."/>
            <person name="Shi R."/>
            <person name="Sims S."/>
            <person name="Singer S.R."/>
            <person name="Sinharoy S."/>
            <person name="Sterck L."/>
            <person name="Viollet A."/>
            <person name="Wang B.B."/>
            <person name="Wang K."/>
            <person name="Wang M."/>
            <person name="Wang X."/>
            <person name="Warfsmann J."/>
            <person name="Weissenbach J."/>
            <person name="White D.D."/>
            <person name="White J.D."/>
            <person name="Wiley G.B."/>
            <person name="Wincker P."/>
            <person name="Xing Y."/>
            <person name="Yang L."/>
            <person name="Yao Z."/>
            <person name="Ying F."/>
            <person name="Zhai J."/>
            <person name="Zhou L."/>
            <person name="Zuber A."/>
            <person name="Denarie J."/>
            <person name="Dixon R.A."/>
            <person name="May G.D."/>
            <person name="Schwartz D.C."/>
            <person name="Rogers J."/>
            <person name="Quetier F."/>
            <person name="Town C.D."/>
            <person name="Roe B.A."/>
        </authorList>
    </citation>
    <scope>NUCLEOTIDE SEQUENCE [LARGE SCALE GENOMIC DNA]</scope>
    <source>
        <strain evidence="3">A17</strain>
        <strain evidence="5 6">cv. Jemalong A17</strain>
    </source>
</reference>
<dbReference type="Proteomes" id="UP000002051">
    <property type="component" value="Chromosome 3"/>
</dbReference>
<reference evidence="3 6" key="2">
    <citation type="journal article" date="2014" name="BMC Genomics">
        <title>An improved genome release (version Mt4.0) for the model legume Medicago truncatula.</title>
        <authorList>
            <person name="Tang H."/>
            <person name="Krishnakumar V."/>
            <person name="Bidwell S."/>
            <person name="Rosen B."/>
            <person name="Chan A."/>
            <person name="Zhou S."/>
            <person name="Gentzbittel L."/>
            <person name="Childs K.L."/>
            <person name="Yandell M."/>
            <person name="Gundlach H."/>
            <person name="Mayer K.F."/>
            <person name="Schwartz D.C."/>
            <person name="Town C.D."/>
        </authorList>
    </citation>
    <scope>GENOME REANNOTATION</scope>
    <source>
        <strain evidence="5 6">cv. Jemalong A17</strain>
    </source>
</reference>
<dbReference type="OMA" id="HNAANPI"/>
<feature type="region of interest" description="Disordered" evidence="1">
    <location>
        <begin position="1"/>
        <end position="25"/>
    </location>
</feature>
<reference evidence="5" key="3">
    <citation type="submission" date="2015-04" db="UniProtKB">
        <authorList>
            <consortium name="EnsemblPlants"/>
        </authorList>
    </citation>
    <scope>IDENTIFICATION</scope>
    <source>
        <strain evidence="5">cv. Jemalong A17</strain>
    </source>
</reference>
<evidence type="ECO:0000256" key="1">
    <source>
        <dbReference type="SAM" id="MobiDB-lite"/>
    </source>
</evidence>
<dbReference type="PANTHER" id="PTHR45669:SF17">
    <property type="entry name" value="GLUTAREDOXIN DOMAIN-CONTAINING PROTEIN"/>
    <property type="match status" value="1"/>
</dbReference>
<feature type="compositionally biased region" description="Polar residues" evidence="1">
    <location>
        <begin position="1"/>
        <end position="15"/>
    </location>
</feature>
<dbReference type="KEGG" id="mtr:11419762"/>
<evidence type="ECO:0000313" key="6">
    <source>
        <dbReference type="Proteomes" id="UP000002051"/>
    </source>
</evidence>
<dbReference type="CDD" id="cd03031">
    <property type="entry name" value="GRX_GRX_like"/>
    <property type="match status" value="1"/>
</dbReference>
<evidence type="ECO:0000313" key="4">
    <source>
        <dbReference type="EMBL" id="RHN65765.1"/>
    </source>
</evidence>
<sequence length="283" mass="31945">MSRFQFFNRSNTMHTSSKEQSQKPFNEFLDRSGSLSKFYGSMESMKSSLRGRMVKKICTLFESPTTTTTKELSSSSSNLKPSSEPRAASKLGQKPRSGPEKDEAGMLFRLADADDRIVVYLTSLRGIRRTFEDCNAVKMILKGFRVWVDERDVSMDRAFRKELQSVMGEENVTLPQVFVRGKYIGGADVIKSLFETGELKRILEGFPRMKPGFVCESCGDARFIPCENCSGSRKLFDEDEGLSKRCLECNENGLVRCPCCACSGMMFCDYENEGDGVYRSFIL</sequence>